<protein>
    <submittedName>
        <fullName evidence="5">Act minimal PKS ketosynthase (KS/KS alpha)</fullName>
    </submittedName>
</protein>
<dbReference type="CDD" id="cd00834">
    <property type="entry name" value="KAS_I_II"/>
    <property type="match status" value="1"/>
</dbReference>
<feature type="domain" description="Ketosynthase family 3 (KS3)" evidence="4">
    <location>
        <begin position="3"/>
        <end position="416"/>
    </location>
</feature>
<dbReference type="PROSITE" id="PS00606">
    <property type="entry name" value="KS3_1"/>
    <property type="match status" value="1"/>
</dbReference>
<dbReference type="InterPro" id="IPR020841">
    <property type="entry name" value="PKS_Beta-ketoAc_synthase_dom"/>
</dbReference>
<accession>A0ABT1HX09</accession>
<dbReference type="EMBL" id="JAMTCP010000022">
    <property type="protein sequence ID" value="MCP2260058.1"/>
    <property type="molecule type" value="Genomic_DNA"/>
</dbReference>
<dbReference type="InterPro" id="IPR014030">
    <property type="entry name" value="Ketoacyl_synth_N"/>
</dbReference>
<reference evidence="5 6" key="1">
    <citation type="submission" date="2022-06" db="EMBL/GenBank/DDBJ databases">
        <title>Genomic Encyclopedia of Archaeal and Bacterial Type Strains, Phase II (KMG-II): from individual species to whole genera.</title>
        <authorList>
            <person name="Goeker M."/>
        </authorList>
    </citation>
    <scope>NUCLEOTIDE SEQUENCE [LARGE SCALE GENOMIC DNA]</scope>
    <source>
        <strain evidence="5 6">DSM 40477</strain>
    </source>
</reference>
<dbReference type="RefSeq" id="WP_253670933.1">
    <property type="nucleotide sequence ID" value="NZ_JAMTCP010000022.1"/>
</dbReference>
<dbReference type="InterPro" id="IPR016039">
    <property type="entry name" value="Thiolase-like"/>
</dbReference>
<dbReference type="NCBIfam" id="NF005589">
    <property type="entry name" value="PRK07314.1"/>
    <property type="match status" value="1"/>
</dbReference>
<evidence type="ECO:0000256" key="3">
    <source>
        <dbReference type="RuleBase" id="RU003694"/>
    </source>
</evidence>
<keyword evidence="6" id="KW-1185">Reference proteome</keyword>
<evidence type="ECO:0000313" key="5">
    <source>
        <dbReference type="EMBL" id="MCP2260058.1"/>
    </source>
</evidence>
<comment type="similarity">
    <text evidence="1 3">Belongs to the thiolase-like superfamily. Beta-ketoacyl-ACP synthases family.</text>
</comment>
<dbReference type="Proteomes" id="UP001205311">
    <property type="component" value="Unassembled WGS sequence"/>
</dbReference>
<dbReference type="InterPro" id="IPR014031">
    <property type="entry name" value="Ketoacyl_synth_C"/>
</dbReference>
<comment type="caution">
    <text evidence="5">The sequence shown here is derived from an EMBL/GenBank/DDBJ whole genome shotgun (WGS) entry which is preliminary data.</text>
</comment>
<gene>
    <name evidence="5" type="ORF">LX15_003769</name>
</gene>
<dbReference type="PROSITE" id="PS52004">
    <property type="entry name" value="KS3_2"/>
    <property type="match status" value="1"/>
</dbReference>
<organism evidence="5 6">
    <name type="scientific">Streptoalloteichus tenebrarius (strain ATCC 17920 / DSM 40477 / JCM 4838 / CBS 697.72 / NBRC 16177 / NCIMB 11028 / NRRL B-12390 / A12253. 1 / ISP 5477)</name>
    <name type="common">Streptomyces tenebrarius</name>
    <dbReference type="NCBI Taxonomy" id="1933"/>
    <lineage>
        <taxon>Bacteria</taxon>
        <taxon>Bacillati</taxon>
        <taxon>Actinomycetota</taxon>
        <taxon>Actinomycetes</taxon>
        <taxon>Pseudonocardiales</taxon>
        <taxon>Pseudonocardiaceae</taxon>
        <taxon>Streptoalloteichus</taxon>
    </lineage>
</organism>
<dbReference type="SMART" id="SM00825">
    <property type="entry name" value="PKS_KS"/>
    <property type="match status" value="1"/>
</dbReference>
<evidence type="ECO:0000313" key="6">
    <source>
        <dbReference type="Proteomes" id="UP001205311"/>
    </source>
</evidence>
<keyword evidence="2 3" id="KW-0808">Transferase</keyword>
<evidence type="ECO:0000259" key="4">
    <source>
        <dbReference type="PROSITE" id="PS52004"/>
    </source>
</evidence>
<dbReference type="Pfam" id="PF02801">
    <property type="entry name" value="Ketoacyl-synt_C"/>
    <property type="match status" value="1"/>
</dbReference>
<evidence type="ECO:0000256" key="2">
    <source>
        <dbReference type="ARBA" id="ARBA00022679"/>
    </source>
</evidence>
<dbReference type="Gene3D" id="3.40.47.10">
    <property type="match status" value="2"/>
</dbReference>
<dbReference type="PANTHER" id="PTHR11712">
    <property type="entry name" value="POLYKETIDE SYNTHASE-RELATED"/>
    <property type="match status" value="1"/>
</dbReference>
<dbReference type="PANTHER" id="PTHR11712:SF336">
    <property type="entry name" value="3-OXOACYL-[ACYL-CARRIER-PROTEIN] SYNTHASE, MITOCHONDRIAL"/>
    <property type="match status" value="1"/>
</dbReference>
<name>A0ABT1HX09_STRSD</name>
<evidence type="ECO:0000256" key="1">
    <source>
        <dbReference type="ARBA" id="ARBA00008467"/>
    </source>
</evidence>
<sequence length="422" mass="44218">MTRLQVAVTGLGVVAPGGVGVKEFWELLTAGRTATRAISRFDASGYRSRIAAECDFDPAQHGLSPQQVRRMDRCAQFAVVAAAEALADSGVSGEAPPERVGVSIGSAVGATISLEREYVVLSDGGARWEVDPRYAIPHLYHHLVPSSVAAEVAWLAGAEGPVALVSTGCTAGLDAVGHGARLVAEGEVDVMVAGASEAPISPITVACFDAIKATSPNNDDPEHASRPFDALRNGFVLGEGAAVLVLESLPHARRRGARIYATIDGYANRCNAYHMTGLRPDGVEMAEAIRLAMAEARMPVDEVDYVNAHGSGTKQNDRHETAAFKRSLGEHAYRTPVSSIKSMVGHSLGAIGSLEVVASVLAIHHDVVPPTANLHNPDPECDLDYVPLVARERRVDAVLSVGSGFGGFQTAMVLRGPAGGGR</sequence>
<proteinExistence type="inferred from homology"/>
<dbReference type="SUPFAM" id="SSF53901">
    <property type="entry name" value="Thiolase-like"/>
    <property type="match status" value="2"/>
</dbReference>
<dbReference type="Pfam" id="PF00109">
    <property type="entry name" value="ketoacyl-synt"/>
    <property type="match status" value="1"/>
</dbReference>
<dbReference type="InterPro" id="IPR018201">
    <property type="entry name" value="Ketoacyl_synth_AS"/>
</dbReference>
<dbReference type="InterPro" id="IPR000794">
    <property type="entry name" value="Beta-ketoacyl_synthase"/>
</dbReference>